<keyword evidence="1" id="KW-1133">Transmembrane helix</keyword>
<dbReference type="EMBL" id="JXJX01000009">
    <property type="protein sequence ID" value="PCS06227.1"/>
    <property type="molecule type" value="Genomic_DNA"/>
</dbReference>
<feature type="transmembrane region" description="Helical" evidence="1">
    <location>
        <begin position="116"/>
        <end position="141"/>
    </location>
</feature>
<evidence type="ECO:0000256" key="1">
    <source>
        <dbReference type="SAM" id="Phobius"/>
    </source>
</evidence>
<feature type="transmembrane region" description="Helical" evidence="1">
    <location>
        <begin position="218"/>
        <end position="240"/>
    </location>
</feature>
<feature type="transmembrane region" description="Helical" evidence="1">
    <location>
        <begin position="20"/>
        <end position="39"/>
    </location>
</feature>
<dbReference type="RefSeq" id="WP_068163450.1">
    <property type="nucleotide sequence ID" value="NZ_JXJX01000009.1"/>
</dbReference>
<keyword evidence="1" id="KW-0812">Transmembrane</keyword>
<proteinExistence type="predicted"/>
<protein>
    <submittedName>
        <fullName evidence="2">Membrane protein</fullName>
    </submittedName>
</protein>
<sequence length="247" mass="26847">MLTLIQKEIGNLPKMKLLSVWLILLGVMTVITSIIVLGLGTNNQLTEIIIQNQIAFNDHGNAWAGWPLATSLFGSLFTQVTFLFFEAYLISVIIIEAVRQQSSNQLSSHPIRNMKLLWCKILVVVSLSFVAQVVAAIIVQLLIKLIAIETGSSYSLTVTSFIHLLVIMVGTVLVGLLPLVFGMIRYSTIMTMLSSVILSGILSNAFPGTLSNSLMNSLPCLLVGSIMSLSCVSICVFTSVKKVTNTQ</sequence>
<feature type="transmembrane region" description="Helical" evidence="1">
    <location>
        <begin position="76"/>
        <end position="95"/>
    </location>
</feature>
<keyword evidence="3" id="KW-1185">Reference proteome</keyword>
<evidence type="ECO:0000313" key="3">
    <source>
        <dbReference type="Proteomes" id="UP000242246"/>
    </source>
</evidence>
<gene>
    <name evidence="2" type="ORF">RU87_GL001748</name>
</gene>
<accession>A0A2A5RY99</accession>
<feature type="transmembrane region" description="Helical" evidence="1">
    <location>
        <begin position="161"/>
        <end position="181"/>
    </location>
</feature>
<dbReference type="AlphaFoldDB" id="A0A2A5RY99"/>
<comment type="caution">
    <text evidence="2">The sequence shown here is derived from an EMBL/GenBank/DDBJ whole genome shotgun (WGS) entry which is preliminary data.</text>
</comment>
<keyword evidence="1" id="KW-0472">Membrane</keyword>
<reference evidence="2 3" key="1">
    <citation type="submission" date="2014-12" db="EMBL/GenBank/DDBJ databases">
        <title>Draft genome sequences of 10 type strains of Lactococcus.</title>
        <authorList>
            <person name="Sun Z."/>
            <person name="Zhong Z."/>
            <person name="Liu W."/>
            <person name="Zhang W."/>
            <person name="Zhang H."/>
        </authorList>
    </citation>
    <scope>NUCLEOTIDE SEQUENCE [LARGE SCALE GENOMIC DNA]</scope>
    <source>
        <strain evidence="2 3">DSM 20686</strain>
    </source>
</reference>
<name>A0A2A5RY99_9LACT</name>
<organism evidence="2 3">
    <name type="scientific">Pseudolactococcus plantarum</name>
    <dbReference type="NCBI Taxonomy" id="1365"/>
    <lineage>
        <taxon>Bacteria</taxon>
        <taxon>Bacillati</taxon>
        <taxon>Bacillota</taxon>
        <taxon>Bacilli</taxon>
        <taxon>Lactobacillales</taxon>
        <taxon>Streptococcaceae</taxon>
        <taxon>Pseudolactococcus</taxon>
    </lineage>
</organism>
<feature type="transmembrane region" description="Helical" evidence="1">
    <location>
        <begin position="188"/>
        <end position="206"/>
    </location>
</feature>
<dbReference type="STRING" id="1348632.GCA_001591745_01350"/>
<dbReference type="Proteomes" id="UP000242246">
    <property type="component" value="Unassembled WGS sequence"/>
</dbReference>
<evidence type="ECO:0000313" key="2">
    <source>
        <dbReference type="EMBL" id="PCS06227.1"/>
    </source>
</evidence>